<comment type="catalytic activity">
    <reaction evidence="25">
        <text>Ca(2+)(in) = Ca(2+)(out)</text>
        <dbReference type="Rhea" id="RHEA:29671"/>
        <dbReference type="ChEBI" id="CHEBI:29108"/>
    </reaction>
</comment>
<evidence type="ECO:0000256" key="25">
    <source>
        <dbReference type="ARBA" id="ARBA00036634"/>
    </source>
</evidence>
<dbReference type="PROSITE" id="PS51885">
    <property type="entry name" value="NEPRILYSIN"/>
    <property type="match status" value="1"/>
</dbReference>
<keyword evidence="5" id="KW-1003">Cell membrane</keyword>
<feature type="transmembrane region" description="Helical" evidence="38">
    <location>
        <begin position="1116"/>
        <end position="1134"/>
    </location>
</feature>
<dbReference type="InterPro" id="IPR002110">
    <property type="entry name" value="Ankyrin_rpt"/>
</dbReference>
<dbReference type="GO" id="GO:0046872">
    <property type="term" value="F:metal ion binding"/>
    <property type="evidence" value="ECO:0007669"/>
    <property type="project" value="UniProtKB-KW"/>
</dbReference>
<dbReference type="InterPro" id="IPR018497">
    <property type="entry name" value="Peptidase_M13_C"/>
</dbReference>
<evidence type="ECO:0000256" key="26">
    <source>
        <dbReference type="ARBA" id="ARBA00054373"/>
    </source>
</evidence>
<dbReference type="PRINTS" id="PR01766">
    <property type="entry name" value="ECACCHANNEL1"/>
</dbReference>
<dbReference type="GO" id="GO:0098703">
    <property type="term" value="P:calcium ion import across plasma membrane"/>
    <property type="evidence" value="ECO:0007669"/>
    <property type="project" value="TreeGrafter"/>
</dbReference>
<evidence type="ECO:0000313" key="43">
    <source>
        <dbReference type="Proteomes" id="UP000710432"/>
    </source>
</evidence>
<protein>
    <recommendedName>
        <fullName evidence="31">Transient receptor potential cation channel subfamily V member 5</fullName>
    </recommendedName>
    <alternativeName>
        <fullName evidence="34">Calcium transport protein 1</fullName>
    </alternativeName>
    <alternativeName>
        <fullName evidence="32">Epithelial calcium channel 1</fullName>
    </alternativeName>
    <alternativeName>
        <fullName evidence="33">Epithelial calcium channel 2</fullName>
    </alternativeName>
    <alternativeName>
        <fullName evidence="35">Osm-9-like TRP channel 3</fullName>
    </alternativeName>
    <alternativeName>
        <fullName evidence="30">Transient receptor potential cation channel subfamily V member 6</fullName>
    </alternativeName>
</protein>
<keyword evidence="18 38" id="KW-1133">Transmembrane helix</keyword>
<organism evidence="42 43">
    <name type="scientific">Microtus ochrogaster</name>
    <name type="common">Prairie vole</name>
    <dbReference type="NCBI Taxonomy" id="79684"/>
    <lineage>
        <taxon>Eukaryota</taxon>
        <taxon>Metazoa</taxon>
        <taxon>Chordata</taxon>
        <taxon>Craniata</taxon>
        <taxon>Vertebrata</taxon>
        <taxon>Euteleostomi</taxon>
        <taxon>Mammalia</taxon>
        <taxon>Eutheria</taxon>
        <taxon>Euarchontoglires</taxon>
        <taxon>Glires</taxon>
        <taxon>Rodentia</taxon>
        <taxon>Myomorpha</taxon>
        <taxon>Muroidea</taxon>
        <taxon>Cricetidae</taxon>
        <taxon>Arvicolinae</taxon>
        <taxon>Microtus</taxon>
    </lineage>
</organism>
<evidence type="ECO:0000256" key="34">
    <source>
        <dbReference type="ARBA" id="ARBA00077128"/>
    </source>
</evidence>
<proteinExistence type="inferred from homology"/>
<dbReference type="GO" id="GO:0005262">
    <property type="term" value="F:calcium channel activity"/>
    <property type="evidence" value="ECO:0007669"/>
    <property type="project" value="UniProtKB-KW"/>
</dbReference>
<evidence type="ECO:0000256" key="1">
    <source>
        <dbReference type="ARBA" id="ARBA00001947"/>
    </source>
</evidence>
<accession>A0A8J6KS07</accession>
<dbReference type="CDD" id="cd22296">
    <property type="entry name" value="CBD_TRPV5_C"/>
    <property type="match status" value="1"/>
</dbReference>
<dbReference type="CDD" id="cd22192">
    <property type="entry name" value="TRPV5-6"/>
    <property type="match status" value="2"/>
</dbReference>
<dbReference type="FunFam" id="1.25.40.20:FF:000177">
    <property type="entry name" value="Transient receptor potential cation channel subfamily V member 6"/>
    <property type="match status" value="1"/>
</dbReference>
<evidence type="ECO:0000259" key="40">
    <source>
        <dbReference type="Pfam" id="PF01431"/>
    </source>
</evidence>
<feature type="transmembrane region" description="Helical" evidence="38">
    <location>
        <begin position="2043"/>
        <end position="2065"/>
    </location>
</feature>
<dbReference type="InterPro" id="IPR008345">
    <property type="entry name" value="TrpV6"/>
</dbReference>
<feature type="transmembrane region" description="Helical" evidence="38">
    <location>
        <begin position="1051"/>
        <end position="1071"/>
    </location>
</feature>
<evidence type="ECO:0000256" key="12">
    <source>
        <dbReference type="ARBA" id="ARBA00022737"/>
    </source>
</evidence>
<feature type="transmembrane region" description="Helical" evidence="38">
    <location>
        <begin position="1077"/>
        <end position="1095"/>
    </location>
</feature>
<evidence type="ECO:0000256" key="33">
    <source>
        <dbReference type="ARBA" id="ARBA00075384"/>
    </source>
</evidence>
<evidence type="ECO:0000256" key="13">
    <source>
        <dbReference type="ARBA" id="ARBA00022801"/>
    </source>
</evidence>
<keyword evidence="6" id="KW-0597">Phosphoprotein</keyword>
<evidence type="ECO:0000256" key="8">
    <source>
        <dbReference type="ARBA" id="ARBA00022670"/>
    </source>
</evidence>
<evidence type="ECO:0000259" key="41">
    <source>
        <dbReference type="Pfam" id="PF05649"/>
    </source>
</evidence>
<dbReference type="PANTHER" id="PTHR10582">
    <property type="entry name" value="TRANSIENT RECEPTOR POTENTIAL ION CHANNEL PROTEIN"/>
    <property type="match status" value="1"/>
</dbReference>
<dbReference type="FunFam" id="1.25.40.20:FF:000143">
    <property type="entry name" value="transient receptor potential cation channel subfamily V member 5"/>
    <property type="match status" value="1"/>
</dbReference>
<feature type="transmembrane region" description="Helical" evidence="38">
    <location>
        <begin position="1140"/>
        <end position="1161"/>
    </location>
</feature>
<evidence type="ECO:0000256" key="28">
    <source>
        <dbReference type="ARBA" id="ARBA00060957"/>
    </source>
</evidence>
<evidence type="ECO:0000256" key="16">
    <source>
        <dbReference type="ARBA" id="ARBA00022860"/>
    </source>
</evidence>
<evidence type="ECO:0000256" key="15">
    <source>
        <dbReference type="ARBA" id="ARBA00022837"/>
    </source>
</evidence>
<comment type="subcellular location">
    <subcellularLocation>
        <location evidence="2">Apical cell membrane</location>
        <topology evidence="2">Multi-pass membrane protein</topology>
    </subcellularLocation>
    <subcellularLocation>
        <location evidence="3">Membrane</location>
        <topology evidence="3">Single-pass type II membrane protein</topology>
    </subcellularLocation>
</comment>
<keyword evidence="7" id="KW-0109">Calcium transport</keyword>
<evidence type="ECO:0000256" key="32">
    <source>
        <dbReference type="ARBA" id="ARBA00075383"/>
    </source>
</evidence>
<evidence type="ECO:0000256" key="19">
    <source>
        <dbReference type="ARBA" id="ARBA00023043"/>
    </source>
</evidence>
<evidence type="ECO:0000313" key="42">
    <source>
        <dbReference type="EMBL" id="KAH0508926.1"/>
    </source>
</evidence>
<evidence type="ECO:0000256" key="21">
    <source>
        <dbReference type="ARBA" id="ARBA00023065"/>
    </source>
</evidence>
<dbReference type="InterPro" id="IPR024079">
    <property type="entry name" value="MetalloPept_cat_dom_sf"/>
</dbReference>
<keyword evidence="21" id="KW-0406">Ion transport</keyword>
<dbReference type="InterPro" id="IPR024862">
    <property type="entry name" value="TRPV"/>
</dbReference>
<feature type="transmembrane region" description="Helical" evidence="38">
    <location>
        <begin position="1941"/>
        <end position="1959"/>
    </location>
</feature>
<dbReference type="PRINTS" id="PR01765">
    <property type="entry name" value="ECACCHANNEL"/>
</dbReference>
<dbReference type="PRINTS" id="PR01415">
    <property type="entry name" value="ANKYRIN"/>
</dbReference>
<evidence type="ECO:0000256" key="5">
    <source>
        <dbReference type="ARBA" id="ARBA00022475"/>
    </source>
</evidence>
<feature type="repeat" description="ANK" evidence="36">
    <location>
        <begin position="801"/>
        <end position="833"/>
    </location>
</feature>
<dbReference type="EMBL" id="JAATJU010023058">
    <property type="protein sequence ID" value="KAH0508926.1"/>
    <property type="molecule type" value="Genomic_DNA"/>
</dbReference>
<dbReference type="Pfam" id="PF00023">
    <property type="entry name" value="Ank"/>
    <property type="match status" value="2"/>
</dbReference>
<evidence type="ECO:0000256" key="9">
    <source>
        <dbReference type="ARBA" id="ARBA00022673"/>
    </source>
</evidence>
<comment type="caution">
    <text evidence="42">The sequence shown here is derived from an EMBL/GenBank/DDBJ whole genome shotgun (WGS) entry which is preliminary data.</text>
</comment>
<evidence type="ECO:0000256" key="11">
    <source>
        <dbReference type="ARBA" id="ARBA00022723"/>
    </source>
</evidence>
<dbReference type="Gene3D" id="3.40.390.10">
    <property type="entry name" value="Collagenase (Catalytic Domain)"/>
    <property type="match status" value="1"/>
</dbReference>
<evidence type="ECO:0000256" key="3">
    <source>
        <dbReference type="ARBA" id="ARBA00004606"/>
    </source>
</evidence>
<dbReference type="Gene3D" id="1.10.1380.10">
    <property type="entry name" value="Neutral endopeptidase , domain2"/>
    <property type="match status" value="1"/>
</dbReference>
<dbReference type="SMART" id="SM00248">
    <property type="entry name" value="ANK"/>
    <property type="match status" value="10"/>
</dbReference>
<evidence type="ECO:0000256" key="37">
    <source>
        <dbReference type="SAM" id="MobiDB-lite"/>
    </source>
</evidence>
<comment type="function">
    <text evidence="26">Calcium selective cation channel that mediates Ca(2+) uptake in various tissues, including the intestine. Important for normal Ca(2+) ion homeostasis in the body, including bone and skin. The channel is activated by low internal calcium level, probably including intracellular calcium store depletion, and the current exhibits an inward rectification. Inactivation includes both a rapid Ca(2+)-dependent and a slower Ca(2+)-calmodulin-dependent mechanism; the latter may be regulated by phosphorylation. In vitro, is slowly inhibited by Mg(2+) in a voltage-independent manner. Heteromeric assembly with TRPV5 seems to modify channel properties. TRPV5-TRPV6 heteromultimeric concatemers exhibit voltage-dependent gating.</text>
</comment>
<evidence type="ECO:0000256" key="17">
    <source>
        <dbReference type="ARBA" id="ARBA00022968"/>
    </source>
</evidence>
<keyword evidence="14" id="KW-0862">Zinc</keyword>
<feature type="transmembrane region" description="Helical" evidence="38">
    <location>
        <begin position="1910"/>
        <end position="1935"/>
    </location>
</feature>
<sequence>MAVVVMSHAEQDTADNEASLLRQLQEQWLFYHQQHPGPCKTRVCLDLLAHYLASGNRSVDPCTDFFSFVCAKANGTSNSVQTLTDKNKSQLWKLLETPRSWQLRSGEEKAFQFYNSCMDTDTIESAGAGPLQQVIEELGGWNISGNWTSLDFNRTLRLLMSQYGHFPFFRAYLRPHLAPPHTPVIQIDQPEFDILLQKEQEQKIYAQILREQLTYLNRLGTLLGGNPQKVQQHAAWFIYFTSRLFQFLRPLEQQEAQDKLFHVVTINELQEMAPAIDWLSCLQATFTPMSLNPNQTLVVRDLDYLRNMSQLVEEELLTNRDMIQSYMILGLVDTLSPALDSKFREARRELRQKLRELKERPPLPAYPRWMKCVEDTGTFFEPTLAALFVQEAFGPSIQSAAMELFAEIKDAVIIRLKNLSWISEETLKEALNKLTKLQVEMGAPKQDLKPELAKEEYSDIQLGPNFLQSFLSCARSLQGRNVRHFLQPFPSHRWTGSPWGVKAYYSVSDHVVVFPAGLLQPPFFHPGYPRAVNFGAAGSIMAHELLRIFYQLLLPGGCPACDTHVLQEALLCLERHYAAFSLPKMAPFNGSHTLLENAGDIGGLAIAFQAYSKRIAEHSGEMTLPTLDLSPYQLFFQSYAQVMCGESSSQDPQDIYSPPSLRVHGPLSNTPAFAKHFRCPHGTLLNPSARCKLCLAGIKLQLAHGSGNRKYGVVYTETLNTDVKVEDSIWESPLLRAAKENDLCTLKKLQHDQNCDFRQRAALGETALHVAALYDNLEAATMLMEAAPYLVTEPTLCEPFVGQTALHIAIMNQNVNLVRALLARGASVSARITGSAFQRSPHNLIYYGEHPLSFAACVGSEEIVRLLIEHGADIRAQDSMGNTVLHILILQPNKTFACQMYNLLLSYDGGDHLKSLELVPNNQGLTPFKLAGVEGNIVMFQHLMQKRKHIQWSCGSLTSSLYDITEIDSWGEELSFLELVVSSKKKEARQILEQTPVKELEAYVTYQDNIRLVGELVTVTGAVVILLLEIPDIVRVGASRYFGQTILGGPFHVIIITYASLVLVTMVMRLTSMNGEAVPISMALVLGWCSVMYFARGFQMLGPFTIMIQKMIFGDLLRFCWLMAMVILGFASELMGTKSILIVTISFPTCLFLGGAAFYIIFQTEDPDNLGEFSNYPTALLSTFELFLTIIDGPANYSVDLPFMYSLTYSAFAIIATLLMLNLFIAMMGDTHWRVAQERDELWRAQVVATTVMLERKMPRFLWPRSGICGCEYGLGERWFLRVESHHDQNPYRVLRYVEAFKSSDKEEVQDQLSEKQPSGTEICTLARGSVVLQTPPLSRTTSLSSSSHRGWEILRRKSLGHLNLGLDLAQSLKTPPFAVDSRLGILLTKLDICTFQEGPERVTGTRAPDLPARQIPSSAKWNKAGALFRLGATTGSLTSSTGEGEDPRQETGPLQREGRAALGGANVAPRPSPGGVWHQPQPPKEPAFHPMGWSLPREKGLILCLWNKFCRWFHRQESWAQSRDEQNLLQQKRIWESPLLLAAKENDVQALNKLLKFEGCEVHQRGAVGETALHIAALYDNLEAAMVLMEAAPELVFEPMTSELYEGQTALHIAIMNQNVNLVRALLARGASVSARVTGTAFQHSPHNLIYYGEHPLSLAACVGSEEIVRLLIEHGADIRAQDSLGNTVLHILILQPNKTFACQMYNLLLSYDGRDHLKSLELVPNNQGLTPFKLAGVEGNIVMFQHLMQKRKHIQWSYGPLTSTLYDLTEIDSSGDDQSLLELIVTTKKREARQILDQTPVKELVSLKWKRYGRPYFCVLGAIYVLYIICFTMCCVYRPLKPRISNRTNPRDNTLLQQKLLQEAYVTPKDDLRLVGELVSVIGAVIILLVEIPDIFRLGVTRFFGQTILGGPFHVIIVTYAFMVLVTMVMRLTNANGEVVPMSFALVLGWCNVMYFARGFQMLGPFTIMIQKMIFGDLMRFCWLMAVVILGFASAFYIIFQTEDPDELGHFFDYPMALFSTFELFLTVIDGPANYDVDLPFMYSITYAAFAIIATLLMLNLLIAMMGDTHWRVAHERDELWRAQVVATTVMLERKLPRCLWPRSGICGREYGLGDRWFLRVEDRQDLNRQRIRQYARAFQQPDNLYSEDLEKDSGEKLEIARSFGAYLSFPTPSVSRSTSRSSFNWERLRKGTLRRDLRGIINRGLEDGAGWEYQI</sequence>
<keyword evidence="11" id="KW-0479">Metal-binding</keyword>
<comment type="function">
    <text evidence="27">Constitutively active calcium selective cation channel thought to be involved in Ca(2+) reabsorption in kidney and intestine. Required for normal Ca(2+) reabsorption in the kidney distal convoluted tubules. The channel is activated by low internal calcium level and the current exhibits an inward rectification. A Ca(2+)-dependent feedback regulation includes fast channel inactivation and slow current decay. Heteromeric assembly with TRPV6 seems to modify channel properties. TRPV5-TRPV6 heteromultimeric concatemers exhibit voltage-dependent gating.</text>
</comment>
<keyword evidence="42" id="KW-0675">Receptor</keyword>
<dbReference type="Pfam" id="PF05649">
    <property type="entry name" value="Peptidase_M13_N"/>
    <property type="match status" value="1"/>
</dbReference>
<dbReference type="Gene3D" id="1.25.40.20">
    <property type="entry name" value="Ankyrin repeat-containing domain"/>
    <property type="match status" value="2"/>
</dbReference>
<dbReference type="PANTHER" id="PTHR10582:SF25">
    <property type="entry name" value="TRANSIENT RECEPTOR POTENTIAL CATION CHANNEL SUBFAMILY V MEMBER 6"/>
    <property type="match status" value="1"/>
</dbReference>
<feature type="repeat" description="ANK" evidence="36">
    <location>
        <begin position="847"/>
        <end position="879"/>
    </location>
</feature>
<comment type="similarity">
    <text evidence="28">Belongs to the transient receptor (TC 1.A.4) family. TrpV subfamily. TRPV6 sub-subfamily.</text>
</comment>
<dbReference type="CDD" id="cd08662">
    <property type="entry name" value="M13"/>
    <property type="match status" value="1"/>
</dbReference>
<evidence type="ECO:0000259" key="39">
    <source>
        <dbReference type="Pfam" id="PF00520"/>
    </source>
</evidence>
<reference evidence="42" key="1">
    <citation type="submission" date="2020-03" db="EMBL/GenBank/DDBJ databases">
        <title>Studies in the Genomics of Life Span.</title>
        <authorList>
            <person name="Glass D."/>
        </authorList>
    </citation>
    <scope>NUCLEOTIDE SEQUENCE</scope>
    <source>
        <strain evidence="42">LTLLF</strain>
        <tissue evidence="42">Muscle</tissue>
    </source>
</reference>
<dbReference type="InterPro" id="IPR036770">
    <property type="entry name" value="Ankyrin_rpt-contain_sf"/>
</dbReference>
<dbReference type="GO" id="GO:0006508">
    <property type="term" value="P:proteolysis"/>
    <property type="evidence" value="ECO:0007669"/>
    <property type="project" value="UniProtKB-KW"/>
</dbReference>
<keyword evidence="12" id="KW-0677">Repeat</keyword>
<name>A0A8J6KS07_MICOH</name>
<evidence type="ECO:0000256" key="6">
    <source>
        <dbReference type="ARBA" id="ARBA00022553"/>
    </source>
</evidence>
<dbReference type="InterPro" id="IPR005821">
    <property type="entry name" value="Ion_trans_dom"/>
</dbReference>
<evidence type="ECO:0000256" key="27">
    <source>
        <dbReference type="ARBA" id="ARBA00058261"/>
    </source>
</evidence>
<dbReference type="Proteomes" id="UP000710432">
    <property type="component" value="Unassembled WGS sequence"/>
</dbReference>
<feature type="domain" description="Ion transport" evidence="39">
    <location>
        <begin position="1844"/>
        <end position="2077"/>
    </location>
</feature>
<feature type="transmembrane region" description="Helical" evidence="38">
    <location>
        <begin position="1203"/>
        <end position="1225"/>
    </location>
</feature>
<dbReference type="InterPro" id="IPR042089">
    <property type="entry name" value="Peptidase_M13_dom_2"/>
</dbReference>
<dbReference type="InterPro" id="IPR008344">
    <property type="entry name" value="TRPV5/TRPV6"/>
</dbReference>
<keyword evidence="24" id="KW-0407">Ion channel</keyword>
<keyword evidence="19 36" id="KW-0040">ANK repeat</keyword>
<feature type="region of interest" description="Disordered" evidence="37">
    <location>
        <begin position="1435"/>
        <end position="1485"/>
    </location>
</feature>
<gene>
    <name evidence="42" type="ORF">LTLLF_161725</name>
</gene>
<evidence type="ECO:0000256" key="4">
    <source>
        <dbReference type="ARBA" id="ARBA00022448"/>
    </source>
</evidence>
<evidence type="ECO:0000256" key="18">
    <source>
        <dbReference type="ARBA" id="ARBA00022989"/>
    </source>
</evidence>
<keyword evidence="22 38" id="KW-0472">Membrane</keyword>
<evidence type="ECO:0000256" key="22">
    <source>
        <dbReference type="ARBA" id="ARBA00023136"/>
    </source>
</evidence>
<feature type="domain" description="Peptidase M13 C-terminal" evidence="40">
    <location>
        <begin position="503"/>
        <end position="693"/>
    </location>
</feature>
<evidence type="ECO:0000256" key="30">
    <source>
        <dbReference type="ARBA" id="ARBA00068288"/>
    </source>
</evidence>
<comment type="similarity">
    <text evidence="29">Belongs to the transient receptor (TC 1.A.4) family. TrpV subfamily. TRPV5 sub-subfamily.</text>
</comment>
<keyword evidence="10 38" id="KW-0812">Transmembrane</keyword>
<dbReference type="PROSITE" id="PS50088">
    <property type="entry name" value="ANK_REPEAT"/>
    <property type="match status" value="4"/>
</dbReference>
<evidence type="ECO:0000256" key="20">
    <source>
        <dbReference type="ARBA" id="ARBA00023049"/>
    </source>
</evidence>
<feature type="domain" description="Peptidase M13 N-terminal" evidence="41">
    <location>
        <begin position="61"/>
        <end position="444"/>
    </location>
</feature>
<evidence type="ECO:0000256" key="38">
    <source>
        <dbReference type="SAM" id="Phobius"/>
    </source>
</evidence>
<evidence type="ECO:0000256" key="23">
    <source>
        <dbReference type="ARBA" id="ARBA00023180"/>
    </source>
</evidence>
<comment type="cofactor">
    <cofactor evidence="1">
        <name>Zn(2+)</name>
        <dbReference type="ChEBI" id="CHEBI:29105"/>
    </cofactor>
</comment>
<evidence type="ECO:0000256" key="24">
    <source>
        <dbReference type="ARBA" id="ARBA00023303"/>
    </source>
</evidence>
<evidence type="ECO:0000256" key="14">
    <source>
        <dbReference type="ARBA" id="ARBA00022833"/>
    </source>
</evidence>
<dbReference type="PROSITE" id="PS50297">
    <property type="entry name" value="ANK_REP_REGION"/>
    <property type="match status" value="4"/>
</dbReference>
<evidence type="ECO:0000256" key="7">
    <source>
        <dbReference type="ARBA" id="ARBA00022568"/>
    </source>
</evidence>
<dbReference type="GO" id="GO:0004222">
    <property type="term" value="F:metalloendopeptidase activity"/>
    <property type="evidence" value="ECO:0007669"/>
    <property type="project" value="InterPro"/>
</dbReference>
<feature type="transmembrane region" description="Helical" evidence="38">
    <location>
        <begin position="1818"/>
        <end position="1842"/>
    </location>
</feature>
<dbReference type="GO" id="GO:0016324">
    <property type="term" value="C:apical plasma membrane"/>
    <property type="evidence" value="ECO:0007669"/>
    <property type="project" value="UniProtKB-SubCell"/>
</dbReference>
<dbReference type="Pfam" id="PF01431">
    <property type="entry name" value="Peptidase_M13"/>
    <property type="match status" value="1"/>
</dbReference>
<keyword evidence="16" id="KW-0112">Calmodulin-binding</keyword>
<dbReference type="NCBIfam" id="TIGR00870">
    <property type="entry name" value="trp"/>
    <property type="match status" value="1"/>
</dbReference>
<keyword evidence="15" id="KW-0106">Calcium</keyword>
<feature type="transmembrane region" description="Helical" evidence="38">
    <location>
        <begin position="1880"/>
        <end position="1898"/>
    </location>
</feature>
<evidence type="ECO:0000256" key="31">
    <source>
        <dbReference type="ARBA" id="ARBA00068289"/>
    </source>
</evidence>
<feature type="repeat" description="ANK" evidence="36">
    <location>
        <begin position="1607"/>
        <end position="1639"/>
    </location>
</feature>
<dbReference type="InterPro" id="IPR008753">
    <property type="entry name" value="Peptidase_M13_N"/>
</dbReference>
<dbReference type="Pfam" id="PF12796">
    <property type="entry name" value="Ank_2"/>
    <property type="match status" value="2"/>
</dbReference>
<dbReference type="InterPro" id="IPR000718">
    <property type="entry name" value="Peptidase_M13"/>
</dbReference>
<evidence type="ECO:0000256" key="29">
    <source>
        <dbReference type="ARBA" id="ARBA00061407"/>
    </source>
</evidence>
<dbReference type="SUPFAM" id="SSF55486">
    <property type="entry name" value="Metalloproteases ('zincins'), catalytic domain"/>
    <property type="match status" value="1"/>
</dbReference>
<keyword evidence="23" id="KW-0325">Glycoprotein</keyword>
<dbReference type="FunFam" id="1.25.40.20:FF:000230">
    <property type="entry name" value="transient receptor potential cation channel subfamily V member 6"/>
    <property type="match status" value="1"/>
</dbReference>
<keyword evidence="4" id="KW-0813">Transport</keyword>
<feature type="domain" description="Ion transport" evidence="39">
    <location>
        <begin position="1040"/>
        <end position="1238"/>
    </location>
</feature>
<keyword evidence="20" id="KW-0482">Metalloprotease</keyword>
<keyword evidence="13" id="KW-0378">Hydrolase</keyword>
<dbReference type="GO" id="GO:0005516">
    <property type="term" value="F:calmodulin binding"/>
    <property type="evidence" value="ECO:0007669"/>
    <property type="project" value="UniProtKB-KW"/>
</dbReference>
<keyword evidence="9" id="KW-0107">Calcium channel</keyword>
<evidence type="ECO:0000256" key="10">
    <source>
        <dbReference type="ARBA" id="ARBA00022692"/>
    </source>
</evidence>
<feature type="repeat" description="ANK" evidence="36">
    <location>
        <begin position="1653"/>
        <end position="1685"/>
    </location>
</feature>
<keyword evidence="8" id="KW-0645">Protease</keyword>
<evidence type="ECO:0000256" key="36">
    <source>
        <dbReference type="PROSITE-ProRule" id="PRU00023"/>
    </source>
</evidence>
<evidence type="ECO:0000256" key="35">
    <source>
        <dbReference type="ARBA" id="ARBA00083966"/>
    </source>
</evidence>
<dbReference type="SUPFAM" id="SSF48403">
    <property type="entry name" value="Ankyrin repeat"/>
    <property type="match status" value="2"/>
</dbReference>
<feature type="transmembrane region" description="Helical" evidence="38">
    <location>
        <begin position="1980"/>
        <end position="2002"/>
    </location>
</feature>
<dbReference type="Pfam" id="PF00520">
    <property type="entry name" value="Ion_trans"/>
    <property type="match status" value="2"/>
</dbReference>
<keyword evidence="17" id="KW-0735">Signal-anchor</keyword>
<evidence type="ECO:0000256" key="2">
    <source>
        <dbReference type="ARBA" id="ARBA00004424"/>
    </source>
</evidence>